<evidence type="ECO:0000313" key="3">
    <source>
        <dbReference type="Proteomes" id="UP000829720"/>
    </source>
</evidence>
<name>A0A8T3CRN4_9TELE</name>
<dbReference type="InterPro" id="IPR033207">
    <property type="entry name" value="CCP110"/>
</dbReference>
<keyword evidence="3" id="KW-1185">Reference proteome</keyword>
<feature type="compositionally biased region" description="Basic and acidic residues" evidence="1">
    <location>
        <begin position="361"/>
        <end position="374"/>
    </location>
</feature>
<feature type="region of interest" description="Disordered" evidence="1">
    <location>
        <begin position="113"/>
        <end position="135"/>
    </location>
</feature>
<sequence length="380" mass="43143">ILNHGFAPVALNQSYDVESPSPTLQRPHVITEPSFSLAKHRAELEGSYESGTMLSFLSSAMKEQHRTSEEVQRRFTALEEVRRQMEEEHAHQLSLLIAEQEREQHRLQQELEEKEWRLRGGPGGAQTPRDSLTPVERSPAHSIVFPSLLSPGIPSPAVQSSAYRLGPGKVRSRLNQVITPEQQRALCRLGALVRGFLTRRLLKTEKLKQLRQTVVDTHEFLQTLQTEAPLKRGPPSAQDISLQERLKAQLRAALYDVHDMFFVMPLGERLGLLQQDRELRAERKLRQMEKARSPRERGVLSAATQRSLDRRKQRVSNTPGHCKKLQPKSKSPPINRVLQPSQGLNAPLPGQPLRHGSLNRKIPEERVKRTDMLKKQSSLG</sequence>
<dbReference type="PROSITE" id="PS50096">
    <property type="entry name" value="IQ"/>
    <property type="match status" value="1"/>
</dbReference>
<dbReference type="GO" id="GO:1903723">
    <property type="term" value="P:negative regulation of centriole elongation"/>
    <property type="evidence" value="ECO:0007669"/>
    <property type="project" value="TreeGrafter"/>
</dbReference>
<dbReference type="GO" id="GO:0005814">
    <property type="term" value="C:centriole"/>
    <property type="evidence" value="ECO:0007669"/>
    <property type="project" value="InterPro"/>
</dbReference>
<dbReference type="PANTHER" id="PTHR13594:SF3">
    <property type="entry name" value="CENTRIOLAR COILED-COIL PROTEIN OF 110 KDA-LIKE ISOFORM X3"/>
    <property type="match status" value="1"/>
</dbReference>
<evidence type="ECO:0000313" key="2">
    <source>
        <dbReference type="EMBL" id="KAI1886611.1"/>
    </source>
</evidence>
<feature type="region of interest" description="Disordered" evidence="1">
    <location>
        <begin position="286"/>
        <end position="380"/>
    </location>
</feature>
<dbReference type="GO" id="GO:0032053">
    <property type="term" value="P:ciliary basal body organization"/>
    <property type="evidence" value="ECO:0007669"/>
    <property type="project" value="TreeGrafter"/>
</dbReference>
<evidence type="ECO:0008006" key="4">
    <source>
        <dbReference type="Google" id="ProtNLM"/>
    </source>
</evidence>
<protein>
    <recommendedName>
        <fullName evidence="4">Centriolar coiled coil protein 110kDa</fullName>
    </recommendedName>
</protein>
<feature type="compositionally biased region" description="Basic and acidic residues" evidence="1">
    <location>
        <begin position="286"/>
        <end position="298"/>
    </location>
</feature>
<gene>
    <name evidence="2" type="ORF">AGOR_G00197590</name>
</gene>
<dbReference type="PANTHER" id="PTHR13594">
    <property type="entry name" value="CENTRIOLAR COILED-COIL PROTEIN OF 110 KDA"/>
    <property type="match status" value="1"/>
</dbReference>
<organism evidence="2 3">
    <name type="scientific">Albula goreensis</name>
    <dbReference type="NCBI Taxonomy" id="1534307"/>
    <lineage>
        <taxon>Eukaryota</taxon>
        <taxon>Metazoa</taxon>
        <taxon>Chordata</taxon>
        <taxon>Craniata</taxon>
        <taxon>Vertebrata</taxon>
        <taxon>Euteleostomi</taxon>
        <taxon>Actinopterygii</taxon>
        <taxon>Neopterygii</taxon>
        <taxon>Teleostei</taxon>
        <taxon>Albuliformes</taxon>
        <taxon>Albulidae</taxon>
        <taxon>Albula</taxon>
    </lineage>
</organism>
<reference evidence="2" key="1">
    <citation type="submission" date="2021-01" db="EMBL/GenBank/DDBJ databases">
        <authorList>
            <person name="Zahm M."/>
            <person name="Roques C."/>
            <person name="Cabau C."/>
            <person name="Klopp C."/>
            <person name="Donnadieu C."/>
            <person name="Jouanno E."/>
            <person name="Lampietro C."/>
            <person name="Louis A."/>
            <person name="Herpin A."/>
            <person name="Echchiki A."/>
            <person name="Berthelot C."/>
            <person name="Parey E."/>
            <person name="Roest-Crollius H."/>
            <person name="Braasch I."/>
            <person name="Postlethwait J."/>
            <person name="Bobe J."/>
            <person name="Montfort J."/>
            <person name="Bouchez O."/>
            <person name="Begum T."/>
            <person name="Mejri S."/>
            <person name="Adams A."/>
            <person name="Chen W.-J."/>
            <person name="Guiguen Y."/>
        </authorList>
    </citation>
    <scope>NUCLEOTIDE SEQUENCE</scope>
    <source>
        <tissue evidence="2">Blood</tissue>
    </source>
</reference>
<dbReference type="GO" id="GO:0032465">
    <property type="term" value="P:regulation of cytokinesis"/>
    <property type="evidence" value="ECO:0007669"/>
    <property type="project" value="InterPro"/>
</dbReference>
<comment type="caution">
    <text evidence="2">The sequence shown here is derived from an EMBL/GenBank/DDBJ whole genome shotgun (WGS) entry which is preliminary data.</text>
</comment>
<proteinExistence type="predicted"/>
<accession>A0A8T3CRN4</accession>
<dbReference type="GO" id="GO:0007099">
    <property type="term" value="P:centriole replication"/>
    <property type="evidence" value="ECO:0007669"/>
    <property type="project" value="InterPro"/>
</dbReference>
<dbReference type="EMBL" id="JAERUA010000019">
    <property type="protein sequence ID" value="KAI1886611.1"/>
    <property type="molecule type" value="Genomic_DNA"/>
</dbReference>
<evidence type="ECO:0000256" key="1">
    <source>
        <dbReference type="SAM" id="MobiDB-lite"/>
    </source>
</evidence>
<dbReference type="Proteomes" id="UP000829720">
    <property type="component" value="Unassembled WGS sequence"/>
</dbReference>
<feature type="non-terminal residue" evidence="2">
    <location>
        <position position="380"/>
    </location>
</feature>
<dbReference type="OrthoDB" id="10028852at2759"/>
<dbReference type="AlphaFoldDB" id="A0A8T3CRN4"/>